<accession>A0A371H7I5</accession>
<dbReference type="GO" id="GO:0030246">
    <property type="term" value="F:carbohydrate binding"/>
    <property type="evidence" value="ECO:0007669"/>
    <property type="project" value="UniProtKB-KW"/>
</dbReference>
<dbReference type="InterPro" id="IPR001245">
    <property type="entry name" value="Ser-Thr/Tyr_kinase_cat_dom"/>
</dbReference>
<name>A0A371H7I5_MUCPR</name>
<dbReference type="OrthoDB" id="8891264at2759"/>
<dbReference type="GO" id="GO:0004674">
    <property type="term" value="F:protein serine/threonine kinase activity"/>
    <property type="evidence" value="ECO:0007669"/>
    <property type="project" value="UniProtKB-KW"/>
</dbReference>
<keyword evidence="3" id="KW-0547">Nucleotide-binding</keyword>
<dbReference type="SUPFAM" id="SSF56112">
    <property type="entry name" value="Protein kinase-like (PK-like)"/>
    <property type="match status" value="1"/>
</dbReference>
<protein>
    <submittedName>
        <fullName evidence="7">G-type lectin S-receptor-like serine/threonine-protein kinase</fullName>
    </submittedName>
</protein>
<dbReference type="EMBL" id="QJKJ01003384">
    <property type="protein sequence ID" value="RDX98747.1"/>
    <property type="molecule type" value="Genomic_DNA"/>
</dbReference>
<comment type="caution">
    <text evidence="7">The sequence shown here is derived from an EMBL/GenBank/DDBJ whole genome shotgun (WGS) entry which is preliminary data.</text>
</comment>
<keyword evidence="8" id="KW-1185">Reference proteome</keyword>
<dbReference type="Gene3D" id="1.10.510.10">
    <property type="entry name" value="Transferase(Phosphotransferase) domain 1"/>
    <property type="match status" value="1"/>
</dbReference>
<dbReference type="Proteomes" id="UP000257109">
    <property type="component" value="Unassembled WGS sequence"/>
</dbReference>
<keyword evidence="4" id="KW-0418">Kinase</keyword>
<keyword evidence="1" id="KW-0723">Serine/threonine-protein kinase</keyword>
<evidence type="ECO:0000259" key="6">
    <source>
        <dbReference type="PROSITE" id="PS50011"/>
    </source>
</evidence>
<evidence type="ECO:0000256" key="5">
    <source>
        <dbReference type="ARBA" id="ARBA00022840"/>
    </source>
</evidence>
<dbReference type="Gene3D" id="1.25.40.10">
    <property type="entry name" value="Tetratricopeptide repeat domain"/>
    <property type="match status" value="1"/>
</dbReference>
<dbReference type="PANTHER" id="PTHR27002:SF1082">
    <property type="entry name" value="OS06G0693000 PROTEIN"/>
    <property type="match status" value="1"/>
</dbReference>
<feature type="non-terminal residue" evidence="7">
    <location>
        <position position="1"/>
    </location>
</feature>
<dbReference type="InterPro" id="IPR000719">
    <property type="entry name" value="Prot_kinase_dom"/>
</dbReference>
<dbReference type="InterPro" id="IPR011009">
    <property type="entry name" value="Kinase-like_dom_sf"/>
</dbReference>
<keyword evidence="2" id="KW-0808">Transferase</keyword>
<dbReference type="InterPro" id="IPR011990">
    <property type="entry name" value="TPR-like_helical_dom_sf"/>
</dbReference>
<evidence type="ECO:0000256" key="2">
    <source>
        <dbReference type="ARBA" id="ARBA00022679"/>
    </source>
</evidence>
<dbReference type="AlphaFoldDB" id="A0A371H7I5"/>
<dbReference type="Pfam" id="PF07714">
    <property type="entry name" value="PK_Tyr_Ser-Thr"/>
    <property type="match status" value="1"/>
</dbReference>
<gene>
    <name evidence="7" type="ORF">CR513_18284</name>
</gene>
<dbReference type="SUPFAM" id="SSF48452">
    <property type="entry name" value="TPR-like"/>
    <property type="match status" value="1"/>
</dbReference>
<reference evidence="7" key="1">
    <citation type="submission" date="2018-05" db="EMBL/GenBank/DDBJ databases">
        <title>Draft genome of Mucuna pruriens seed.</title>
        <authorList>
            <person name="Nnadi N.E."/>
            <person name="Vos R."/>
            <person name="Hasami M.H."/>
            <person name="Devisetty U.K."/>
            <person name="Aguiy J.C."/>
        </authorList>
    </citation>
    <scope>NUCLEOTIDE SEQUENCE [LARGE SCALE GENOMIC DNA]</scope>
    <source>
        <strain evidence="7">JCA_2017</strain>
    </source>
</reference>
<dbReference type="PANTHER" id="PTHR27002">
    <property type="entry name" value="RECEPTOR-LIKE SERINE/THREONINE-PROTEIN KINASE SD1-8"/>
    <property type="match status" value="1"/>
</dbReference>
<feature type="domain" description="Protein kinase" evidence="6">
    <location>
        <begin position="56"/>
        <end position="307"/>
    </location>
</feature>
<organism evidence="7 8">
    <name type="scientific">Mucuna pruriens</name>
    <name type="common">Velvet bean</name>
    <name type="synonym">Dolichos pruriens</name>
    <dbReference type="NCBI Taxonomy" id="157652"/>
    <lineage>
        <taxon>Eukaryota</taxon>
        <taxon>Viridiplantae</taxon>
        <taxon>Streptophyta</taxon>
        <taxon>Embryophyta</taxon>
        <taxon>Tracheophyta</taxon>
        <taxon>Spermatophyta</taxon>
        <taxon>Magnoliopsida</taxon>
        <taxon>eudicotyledons</taxon>
        <taxon>Gunneridae</taxon>
        <taxon>Pentapetalae</taxon>
        <taxon>rosids</taxon>
        <taxon>fabids</taxon>
        <taxon>Fabales</taxon>
        <taxon>Fabaceae</taxon>
        <taxon>Papilionoideae</taxon>
        <taxon>50 kb inversion clade</taxon>
        <taxon>NPAAA clade</taxon>
        <taxon>indigoferoid/millettioid clade</taxon>
        <taxon>Phaseoleae</taxon>
        <taxon>Mucuna</taxon>
    </lineage>
</organism>
<evidence type="ECO:0000256" key="3">
    <source>
        <dbReference type="ARBA" id="ARBA00022741"/>
    </source>
</evidence>
<proteinExistence type="predicted"/>
<evidence type="ECO:0000313" key="8">
    <source>
        <dbReference type="Proteomes" id="UP000257109"/>
    </source>
</evidence>
<dbReference type="GO" id="GO:0005524">
    <property type="term" value="F:ATP binding"/>
    <property type="evidence" value="ECO:0007669"/>
    <property type="project" value="UniProtKB-KW"/>
</dbReference>
<evidence type="ECO:0000256" key="1">
    <source>
        <dbReference type="ARBA" id="ARBA00022527"/>
    </source>
</evidence>
<dbReference type="GO" id="GO:0005886">
    <property type="term" value="C:plasma membrane"/>
    <property type="evidence" value="ECO:0007669"/>
    <property type="project" value="TreeGrafter"/>
</dbReference>
<dbReference type="FunFam" id="3.30.200.20:FF:001238">
    <property type="entry name" value="Os08g0179000 protein"/>
    <property type="match status" value="1"/>
</dbReference>
<sequence>MFLTPAKIWHSIKSAWKRHNKASLPFYNGETSEHPNHRVIEEVQTPGGLATATNNFHLSNKLRQGGFGPVYKGKLQDGEEIAVKKLSRTRGQGLEEFINEVVVISKLQHGNLVRLLGCCVEGDEKMLIYEYLAKQKLEYPSKSKLLDWRKRCNIIEGIAGGLLYLESLEGVKIKLILTGLLKPCKYAFFRLCLENMPWKNSFSEKISVLVLEIVSERKNSNFYDEEPRYLNIFMQGNLGWAYMQKMNYMMAEVGYRKAQMIDPDCNLGLCLIKQVRYEEAHLILEDVLKGKLSGSDDSKSRKRAQDL</sequence>
<keyword evidence="5" id="KW-0067">ATP-binding</keyword>
<dbReference type="PROSITE" id="PS50011">
    <property type="entry name" value="PROTEIN_KINASE_DOM"/>
    <property type="match status" value="1"/>
</dbReference>
<evidence type="ECO:0000313" key="7">
    <source>
        <dbReference type="EMBL" id="RDX98747.1"/>
    </source>
</evidence>
<evidence type="ECO:0000256" key="4">
    <source>
        <dbReference type="ARBA" id="ARBA00022777"/>
    </source>
</evidence>